<organism evidence="1 2">
    <name type="scientific">Chiloscyllium punctatum</name>
    <name type="common">Brownbanded bambooshark</name>
    <name type="synonym">Hemiscyllium punctatum</name>
    <dbReference type="NCBI Taxonomy" id="137246"/>
    <lineage>
        <taxon>Eukaryota</taxon>
        <taxon>Metazoa</taxon>
        <taxon>Chordata</taxon>
        <taxon>Craniata</taxon>
        <taxon>Vertebrata</taxon>
        <taxon>Chondrichthyes</taxon>
        <taxon>Elasmobranchii</taxon>
        <taxon>Galeomorphii</taxon>
        <taxon>Galeoidea</taxon>
        <taxon>Orectolobiformes</taxon>
        <taxon>Hemiscylliidae</taxon>
        <taxon>Chiloscyllium</taxon>
    </lineage>
</organism>
<evidence type="ECO:0000313" key="2">
    <source>
        <dbReference type="Proteomes" id="UP000287033"/>
    </source>
</evidence>
<name>A0A401TYN9_CHIPU</name>
<protein>
    <submittedName>
        <fullName evidence="1">Uncharacterized protein</fullName>
    </submittedName>
</protein>
<dbReference type="EMBL" id="BEZZ01228062">
    <property type="protein sequence ID" value="GCC47759.1"/>
    <property type="molecule type" value="Genomic_DNA"/>
</dbReference>
<proteinExistence type="predicted"/>
<dbReference type="AlphaFoldDB" id="A0A401TYN9"/>
<accession>A0A401TYN9</accession>
<comment type="caution">
    <text evidence="1">The sequence shown here is derived from an EMBL/GenBank/DDBJ whole genome shotgun (WGS) entry which is preliminary data.</text>
</comment>
<sequence>MQIGSIPPTYFGSFLHTLIFPHRGGPQQAERPHRQRRNRCKLLLPGQIGGLRPRRIIARLVTAIVPRFAFETLQHDHDARLSGLLLKDPRSRGKSSRRSTILRC</sequence>
<dbReference type="Proteomes" id="UP000287033">
    <property type="component" value="Unassembled WGS sequence"/>
</dbReference>
<gene>
    <name evidence="1" type="ORF">chiPu_0032122</name>
</gene>
<evidence type="ECO:0000313" key="1">
    <source>
        <dbReference type="EMBL" id="GCC47759.1"/>
    </source>
</evidence>
<keyword evidence="2" id="KW-1185">Reference proteome</keyword>
<reference evidence="1 2" key="1">
    <citation type="journal article" date="2018" name="Nat. Ecol. Evol.">
        <title>Shark genomes provide insights into elasmobranch evolution and the origin of vertebrates.</title>
        <authorList>
            <person name="Hara Y"/>
            <person name="Yamaguchi K"/>
            <person name="Onimaru K"/>
            <person name="Kadota M"/>
            <person name="Koyanagi M"/>
            <person name="Keeley SD"/>
            <person name="Tatsumi K"/>
            <person name="Tanaka K"/>
            <person name="Motone F"/>
            <person name="Kageyama Y"/>
            <person name="Nozu R"/>
            <person name="Adachi N"/>
            <person name="Nishimura O"/>
            <person name="Nakagawa R"/>
            <person name="Tanegashima C"/>
            <person name="Kiyatake I"/>
            <person name="Matsumoto R"/>
            <person name="Murakumo K"/>
            <person name="Nishida K"/>
            <person name="Terakita A"/>
            <person name="Kuratani S"/>
            <person name="Sato K"/>
            <person name="Hyodo S Kuraku.S."/>
        </authorList>
    </citation>
    <scope>NUCLEOTIDE SEQUENCE [LARGE SCALE GENOMIC DNA]</scope>
</reference>